<dbReference type="GO" id="GO:0008714">
    <property type="term" value="F:AMP nucleosidase activity"/>
    <property type="evidence" value="ECO:0007669"/>
    <property type="project" value="UniProtKB-EC"/>
</dbReference>
<dbReference type="KEGG" id="blq:L21SP5_00550"/>
<dbReference type="PANTHER" id="PTHR43691">
    <property type="entry name" value="URIDINE PHOSPHORYLASE"/>
    <property type="match status" value="1"/>
</dbReference>
<feature type="domain" description="Nucleoside phosphorylase" evidence="1">
    <location>
        <begin position="32"/>
        <end position="234"/>
    </location>
</feature>
<dbReference type="SUPFAM" id="SSF53167">
    <property type="entry name" value="Purine and uridine phosphorylases"/>
    <property type="match status" value="1"/>
</dbReference>
<evidence type="ECO:0000259" key="1">
    <source>
        <dbReference type="Pfam" id="PF01048"/>
    </source>
</evidence>
<name>A0A0S2HW09_9BACT</name>
<dbReference type="PANTHER" id="PTHR43691:SF6">
    <property type="entry name" value="AMP NUCLEOSIDASE"/>
    <property type="match status" value="1"/>
</dbReference>
<dbReference type="InterPro" id="IPR000845">
    <property type="entry name" value="Nucleoside_phosphorylase_d"/>
</dbReference>
<dbReference type="InterPro" id="IPR010944">
    <property type="entry name" value="AMN-like"/>
</dbReference>
<evidence type="ECO:0000313" key="2">
    <source>
        <dbReference type="EMBL" id="ALO14226.1"/>
    </source>
</evidence>
<dbReference type="EMBL" id="CP013118">
    <property type="protein sequence ID" value="ALO14226.1"/>
    <property type="molecule type" value="Genomic_DNA"/>
</dbReference>
<dbReference type="AlphaFoldDB" id="A0A0S2HW09"/>
<dbReference type="CDD" id="cd17762">
    <property type="entry name" value="AMN"/>
    <property type="match status" value="1"/>
</dbReference>
<dbReference type="EC" id="3.2.2.4" evidence="2"/>
<organism evidence="2 3">
    <name type="scientific">Salinivirga cyanobacteriivorans</name>
    <dbReference type="NCBI Taxonomy" id="1307839"/>
    <lineage>
        <taxon>Bacteria</taxon>
        <taxon>Pseudomonadati</taxon>
        <taxon>Bacteroidota</taxon>
        <taxon>Bacteroidia</taxon>
        <taxon>Bacteroidales</taxon>
        <taxon>Salinivirgaceae</taxon>
        <taxon>Salinivirga</taxon>
    </lineage>
</organism>
<gene>
    <name evidence="2" type="primary">amn</name>
    <name evidence="2" type="ORF">L21SP5_00550</name>
</gene>
<dbReference type="STRING" id="1307839.L21SP5_00550"/>
<dbReference type="GO" id="GO:0009116">
    <property type="term" value="P:nucleoside metabolic process"/>
    <property type="evidence" value="ECO:0007669"/>
    <property type="project" value="InterPro"/>
</dbReference>
<dbReference type="GO" id="GO:0005829">
    <property type="term" value="C:cytosol"/>
    <property type="evidence" value="ECO:0007669"/>
    <property type="project" value="TreeGrafter"/>
</dbReference>
<accession>A0A0S2HW09</accession>
<dbReference type="Proteomes" id="UP000064893">
    <property type="component" value="Chromosome"/>
</dbReference>
<reference evidence="2 3" key="1">
    <citation type="submission" date="2015-11" db="EMBL/GenBank/DDBJ databases">
        <title>Description and complete genome sequence of a novel strain predominating in hypersaline microbial mats and representing a new family of the Bacteriodetes phylum.</title>
        <authorList>
            <person name="Spring S."/>
            <person name="Bunk B."/>
            <person name="Sproer C."/>
            <person name="Klenk H.-P."/>
        </authorList>
    </citation>
    <scope>NUCLEOTIDE SEQUENCE [LARGE SCALE GENOMIC DNA]</scope>
    <source>
        <strain evidence="2 3">L21-Spi-D4</strain>
    </source>
</reference>
<dbReference type="Gene3D" id="3.40.50.1580">
    <property type="entry name" value="Nucleoside phosphorylase domain"/>
    <property type="match status" value="1"/>
</dbReference>
<dbReference type="InterPro" id="IPR035994">
    <property type="entry name" value="Nucleoside_phosphorylase_sf"/>
</dbReference>
<dbReference type="InterPro" id="IPR047039">
    <property type="entry name" value="AMN_phosphorylase"/>
</dbReference>
<dbReference type="NCBIfam" id="NF005500">
    <property type="entry name" value="PRK07115.1"/>
    <property type="match status" value="1"/>
</dbReference>
<dbReference type="Pfam" id="PF01048">
    <property type="entry name" value="PNP_UDP_1"/>
    <property type="match status" value="1"/>
</dbReference>
<sequence>MNELRTKGDIVNDWLPRYTGRPLEDFGKYILLTNFQNYVQLFAEWHNVPVVGEDRMMPNASAQGITIINFGIGSPNAATIMDLLTAINPRAVLFLGKCGGLKRKNNVGDLILPIAAIRSEGTSNDYLPPEVPSLPAFKLQRAVSSAIRDYNRDYFTGTVFTTNKRVWEYDERFKKYLQKTRAMAIDMETATIFSVGFYNEIPTGALLLVSDQPMISTGVKTSESDKRVTAQYVHDHVRVGIDAMKEIDRHGQSVKHLKF</sequence>
<keyword evidence="2" id="KW-0326">Glycosidase</keyword>
<dbReference type="PATRIC" id="fig|1307839.3.peg.595"/>
<dbReference type="NCBIfam" id="TIGR01721">
    <property type="entry name" value="AMN-like"/>
    <property type="match status" value="1"/>
</dbReference>
<protein>
    <submittedName>
        <fullName evidence="2">AMP nucleosidase</fullName>
        <ecNumber evidence="2">3.2.2.4</ecNumber>
    </submittedName>
</protein>
<evidence type="ECO:0000313" key="3">
    <source>
        <dbReference type="Proteomes" id="UP000064893"/>
    </source>
</evidence>
<proteinExistence type="predicted"/>
<keyword evidence="2" id="KW-0378">Hydrolase</keyword>
<keyword evidence="3" id="KW-1185">Reference proteome</keyword>